<dbReference type="Proteomes" id="UP000004079">
    <property type="component" value="Unassembled WGS sequence"/>
</dbReference>
<feature type="transmembrane region" description="Helical" evidence="1">
    <location>
        <begin position="15"/>
        <end position="35"/>
    </location>
</feature>
<reference evidence="2 3" key="1">
    <citation type="submission" date="2009-11" db="EMBL/GenBank/DDBJ databases">
        <authorList>
            <person name="Weinstock G."/>
            <person name="Sodergren E."/>
            <person name="Clifton S."/>
            <person name="Fulton L."/>
            <person name="Fulton B."/>
            <person name="Courtney L."/>
            <person name="Fronick C."/>
            <person name="Harrison M."/>
            <person name="Strong C."/>
            <person name="Farmer C."/>
            <person name="Delahaunty K."/>
            <person name="Markovic C."/>
            <person name="Hall O."/>
            <person name="Minx P."/>
            <person name="Tomlinson C."/>
            <person name="Mitreva M."/>
            <person name="Nelson J."/>
            <person name="Hou S."/>
            <person name="Wollam A."/>
            <person name="Pepin K.H."/>
            <person name="Johnson M."/>
            <person name="Bhonagiri V."/>
            <person name="Nash W.E."/>
            <person name="Warren W."/>
            <person name="Chinwalla A."/>
            <person name="Mardis E.R."/>
            <person name="Wilson R.K."/>
        </authorList>
    </citation>
    <scope>NUCLEOTIDE SEQUENCE [LARGE SCALE GENOMIC DNA]</scope>
    <source>
        <strain evidence="2 3">F0302</strain>
    </source>
</reference>
<evidence type="ECO:0000313" key="3">
    <source>
        <dbReference type="Proteomes" id="UP000004079"/>
    </source>
</evidence>
<proteinExistence type="predicted"/>
<name>D1QTY4_9BACT</name>
<sequence length="48" mass="5407">MVCIKYFEGSTARRITLTSGMVISFCLMNASLLICRNGKQTHCFVLTF</sequence>
<evidence type="ECO:0000256" key="1">
    <source>
        <dbReference type="SAM" id="Phobius"/>
    </source>
</evidence>
<keyword evidence="1" id="KW-1133">Transmembrane helix</keyword>
<accession>D1QTY4</accession>
<keyword evidence="1" id="KW-0812">Transmembrane</keyword>
<dbReference type="AlphaFoldDB" id="D1QTY4"/>
<comment type="caution">
    <text evidence="2">The sequence shown here is derived from an EMBL/GenBank/DDBJ whole genome shotgun (WGS) entry which is preliminary data.</text>
</comment>
<dbReference type="STRING" id="649760.HMPREF0971_02466"/>
<keyword evidence="1" id="KW-0472">Membrane</keyword>
<dbReference type="EMBL" id="ACUZ02000039">
    <property type="protein sequence ID" value="EFB31314.1"/>
    <property type="molecule type" value="Genomic_DNA"/>
</dbReference>
<organism evidence="2 3">
    <name type="scientific">Segatella oris F0302</name>
    <dbReference type="NCBI Taxonomy" id="649760"/>
    <lineage>
        <taxon>Bacteria</taxon>
        <taxon>Pseudomonadati</taxon>
        <taxon>Bacteroidota</taxon>
        <taxon>Bacteroidia</taxon>
        <taxon>Bacteroidales</taxon>
        <taxon>Prevotellaceae</taxon>
        <taxon>Segatella</taxon>
    </lineage>
</organism>
<protein>
    <submittedName>
        <fullName evidence="2">Uncharacterized protein</fullName>
    </submittedName>
</protein>
<dbReference type="HOGENOM" id="CLU_3156348_0_0_10"/>
<gene>
    <name evidence="2" type="ORF">HMPREF0971_02466</name>
</gene>
<evidence type="ECO:0000313" key="2">
    <source>
        <dbReference type="EMBL" id="EFB31314.1"/>
    </source>
</evidence>